<dbReference type="EMBL" id="ML977509">
    <property type="protein sequence ID" value="KAF2128127.1"/>
    <property type="molecule type" value="Genomic_DNA"/>
</dbReference>
<dbReference type="PANTHER" id="PTHR38788">
    <property type="entry name" value="CLR5 DOMAIN-CONTAINING PROTEIN"/>
    <property type="match status" value="1"/>
</dbReference>
<dbReference type="Pfam" id="PF14420">
    <property type="entry name" value="Clr5"/>
    <property type="match status" value="1"/>
</dbReference>
<sequence>MDNPETSPPSSIVAQRRRRSHAPMTWAKIQSSLQYYYIDLDMTLGDAMQKIGTEHNFYATEQMYKKRLKAWGLSKQVKSDEKEKALARILQNETFTSDHVPVRHDKLVRYAKSRVKSGALDSHHLRSLTRRHIVVSGYRHAATEMSSMPRSLALPGQFAGFDVFLRAMQALIERERREWLTGWQTSPDAIFSALSKGMSLWRNNAFAAARISFGQAAQRTVEDLQGTEVSVSRITYCISSILWGAERELVFRKFAEFMANAALEVLGPRCPMTVVLRHLQREQSVDAQVRIWACALDGYQISEQNVQHWWNMAQRRWRWCWRSGKLDLAAQYCRLAMSEARRIDRLTVEMESEAQHDLESIVLEAST</sequence>
<accession>A0A6A6AB84</accession>
<protein>
    <recommendedName>
        <fullName evidence="1">Clr5 domain-containing protein</fullName>
    </recommendedName>
</protein>
<proteinExistence type="predicted"/>
<dbReference type="GeneID" id="54412035"/>
<dbReference type="Proteomes" id="UP000799771">
    <property type="component" value="Unassembled WGS sequence"/>
</dbReference>
<dbReference type="PANTHER" id="PTHR38788:SF3">
    <property type="entry name" value="CLR5 DOMAIN-CONTAINING PROTEIN"/>
    <property type="match status" value="1"/>
</dbReference>
<dbReference type="AlphaFoldDB" id="A0A6A6AB84"/>
<evidence type="ECO:0000259" key="1">
    <source>
        <dbReference type="Pfam" id="PF14420"/>
    </source>
</evidence>
<organism evidence="2 3">
    <name type="scientific">Dothidotthia symphoricarpi CBS 119687</name>
    <dbReference type="NCBI Taxonomy" id="1392245"/>
    <lineage>
        <taxon>Eukaryota</taxon>
        <taxon>Fungi</taxon>
        <taxon>Dikarya</taxon>
        <taxon>Ascomycota</taxon>
        <taxon>Pezizomycotina</taxon>
        <taxon>Dothideomycetes</taxon>
        <taxon>Pleosporomycetidae</taxon>
        <taxon>Pleosporales</taxon>
        <taxon>Dothidotthiaceae</taxon>
        <taxon>Dothidotthia</taxon>
    </lineage>
</organism>
<evidence type="ECO:0000313" key="2">
    <source>
        <dbReference type="EMBL" id="KAF2128127.1"/>
    </source>
</evidence>
<evidence type="ECO:0000313" key="3">
    <source>
        <dbReference type="Proteomes" id="UP000799771"/>
    </source>
</evidence>
<dbReference type="InterPro" id="IPR025676">
    <property type="entry name" value="Clr5_dom"/>
</dbReference>
<reference evidence="2" key="1">
    <citation type="journal article" date="2020" name="Stud. Mycol.">
        <title>101 Dothideomycetes genomes: a test case for predicting lifestyles and emergence of pathogens.</title>
        <authorList>
            <person name="Haridas S."/>
            <person name="Albert R."/>
            <person name="Binder M."/>
            <person name="Bloem J."/>
            <person name="Labutti K."/>
            <person name="Salamov A."/>
            <person name="Andreopoulos B."/>
            <person name="Baker S."/>
            <person name="Barry K."/>
            <person name="Bills G."/>
            <person name="Bluhm B."/>
            <person name="Cannon C."/>
            <person name="Castanera R."/>
            <person name="Culley D."/>
            <person name="Daum C."/>
            <person name="Ezra D."/>
            <person name="Gonzalez J."/>
            <person name="Henrissat B."/>
            <person name="Kuo A."/>
            <person name="Liang C."/>
            <person name="Lipzen A."/>
            <person name="Lutzoni F."/>
            <person name="Magnuson J."/>
            <person name="Mondo S."/>
            <person name="Nolan M."/>
            <person name="Ohm R."/>
            <person name="Pangilinan J."/>
            <person name="Park H.-J."/>
            <person name="Ramirez L."/>
            <person name="Alfaro M."/>
            <person name="Sun H."/>
            <person name="Tritt A."/>
            <person name="Yoshinaga Y."/>
            <person name="Zwiers L.-H."/>
            <person name="Turgeon B."/>
            <person name="Goodwin S."/>
            <person name="Spatafora J."/>
            <person name="Crous P."/>
            <person name="Grigoriev I."/>
        </authorList>
    </citation>
    <scope>NUCLEOTIDE SEQUENCE</scope>
    <source>
        <strain evidence="2">CBS 119687</strain>
    </source>
</reference>
<feature type="domain" description="Clr5" evidence="1">
    <location>
        <begin position="25"/>
        <end position="75"/>
    </location>
</feature>
<name>A0A6A6AB84_9PLEO</name>
<dbReference type="OrthoDB" id="539213at2759"/>
<gene>
    <name evidence="2" type="ORF">P153DRAFT_397988</name>
</gene>
<dbReference type="RefSeq" id="XP_033522516.1">
    <property type="nucleotide sequence ID" value="XM_033671603.1"/>
</dbReference>
<keyword evidence="3" id="KW-1185">Reference proteome</keyword>